<evidence type="ECO:0000313" key="5">
    <source>
        <dbReference type="Proteomes" id="UP001501079"/>
    </source>
</evidence>
<dbReference type="GO" id="GO:0016301">
    <property type="term" value="F:kinase activity"/>
    <property type="evidence" value="ECO:0007669"/>
    <property type="project" value="UniProtKB-KW"/>
</dbReference>
<dbReference type="InterPro" id="IPR012737">
    <property type="entry name" value="DhaK_L_YcgS"/>
</dbReference>
<evidence type="ECO:0000256" key="1">
    <source>
        <dbReference type="ARBA" id="ARBA00022679"/>
    </source>
</evidence>
<protein>
    <submittedName>
        <fullName evidence="4">Dihydroxyacetone kinase subunit DhaL</fullName>
    </submittedName>
</protein>
<dbReference type="InterPro" id="IPR050861">
    <property type="entry name" value="Dihydroxyacetone_Kinase"/>
</dbReference>
<feature type="domain" description="DhaL" evidence="3">
    <location>
        <begin position="7"/>
        <end position="222"/>
    </location>
</feature>
<dbReference type="PANTHER" id="PTHR28629:SF4">
    <property type="entry name" value="TRIOKINASE_FMN CYCLASE"/>
    <property type="match status" value="1"/>
</dbReference>
<dbReference type="NCBIfam" id="TIGR02365">
    <property type="entry name" value="dha_L_ycgS"/>
    <property type="match status" value="1"/>
</dbReference>
<sequence length="226" mass="22302">MADVSLEVLGAWLRGFAAAVAANRDQLTALDSAIGDADHGANLDRGMAAVVTALDARPAADAADLFARTGMALVSNVGGASGPLFGTFFLRIGAALGAATTVSAMELGAALHAGVSGVEVRGKAELGDKTMLDVLVPALDAWDAALDVPDSAPQLRNGAPSAASALSRSCSAAAARAAAAARDATAPLVARKGRASYLGERSVGHIDPGAASTALLFAALADALAE</sequence>
<evidence type="ECO:0000259" key="3">
    <source>
        <dbReference type="PROSITE" id="PS51480"/>
    </source>
</evidence>
<keyword evidence="2 4" id="KW-0418">Kinase</keyword>
<dbReference type="SUPFAM" id="SSF101473">
    <property type="entry name" value="DhaL-like"/>
    <property type="match status" value="1"/>
</dbReference>
<proteinExistence type="predicted"/>
<organism evidence="4 5">
    <name type="scientific">Gryllotalpicola koreensis</name>
    <dbReference type="NCBI Taxonomy" id="993086"/>
    <lineage>
        <taxon>Bacteria</taxon>
        <taxon>Bacillati</taxon>
        <taxon>Actinomycetota</taxon>
        <taxon>Actinomycetes</taxon>
        <taxon>Micrococcales</taxon>
        <taxon>Microbacteriaceae</taxon>
        <taxon>Gryllotalpicola</taxon>
    </lineage>
</organism>
<dbReference type="PANTHER" id="PTHR28629">
    <property type="entry name" value="TRIOKINASE/FMN CYCLASE"/>
    <property type="match status" value="1"/>
</dbReference>
<dbReference type="Gene3D" id="1.25.40.340">
    <property type="match status" value="1"/>
</dbReference>
<dbReference type="SMART" id="SM01120">
    <property type="entry name" value="Dak2"/>
    <property type="match status" value="1"/>
</dbReference>
<accession>A0ABP8A519</accession>
<keyword evidence="1" id="KW-0808">Transferase</keyword>
<dbReference type="Proteomes" id="UP001501079">
    <property type="component" value="Unassembled WGS sequence"/>
</dbReference>
<dbReference type="EMBL" id="BAABBW010000004">
    <property type="protein sequence ID" value="GAA4177939.1"/>
    <property type="molecule type" value="Genomic_DNA"/>
</dbReference>
<gene>
    <name evidence="4" type="primary">dhaL</name>
    <name evidence="4" type="ORF">GCM10022287_27450</name>
</gene>
<keyword evidence="5" id="KW-1185">Reference proteome</keyword>
<dbReference type="Pfam" id="PF02734">
    <property type="entry name" value="Dak2"/>
    <property type="match status" value="2"/>
</dbReference>
<dbReference type="PROSITE" id="PS51480">
    <property type="entry name" value="DHAL"/>
    <property type="match status" value="1"/>
</dbReference>
<evidence type="ECO:0000256" key="2">
    <source>
        <dbReference type="ARBA" id="ARBA00022777"/>
    </source>
</evidence>
<comment type="caution">
    <text evidence="4">The sequence shown here is derived from an EMBL/GenBank/DDBJ whole genome shotgun (WGS) entry which is preliminary data.</text>
</comment>
<reference evidence="5" key="1">
    <citation type="journal article" date="2019" name="Int. J. Syst. Evol. Microbiol.">
        <title>The Global Catalogue of Microorganisms (GCM) 10K type strain sequencing project: providing services to taxonomists for standard genome sequencing and annotation.</title>
        <authorList>
            <consortium name="The Broad Institute Genomics Platform"/>
            <consortium name="The Broad Institute Genome Sequencing Center for Infectious Disease"/>
            <person name="Wu L."/>
            <person name="Ma J."/>
        </authorList>
    </citation>
    <scope>NUCLEOTIDE SEQUENCE [LARGE SCALE GENOMIC DNA]</scope>
    <source>
        <strain evidence="5">JCM 17591</strain>
    </source>
</reference>
<dbReference type="RefSeq" id="WP_344755356.1">
    <property type="nucleotide sequence ID" value="NZ_BAABBW010000004.1"/>
</dbReference>
<dbReference type="InterPro" id="IPR004007">
    <property type="entry name" value="DhaL_dom"/>
</dbReference>
<dbReference type="InterPro" id="IPR036117">
    <property type="entry name" value="DhaL_dom_sf"/>
</dbReference>
<evidence type="ECO:0000313" key="4">
    <source>
        <dbReference type="EMBL" id="GAA4177939.1"/>
    </source>
</evidence>
<name>A0ABP8A519_9MICO</name>